<evidence type="ECO:0000256" key="7">
    <source>
        <dbReference type="ARBA" id="ARBA00022989"/>
    </source>
</evidence>
<feature type="transmembrane region" description="Helical" evidence="11">
    <location>
        <begin position="181"/>
        <end position="199"/>
    </location>
</feature>
<feature type="transmembrane region" description="Helical" evidence="11">
    <location>
        <begin position="131"/>
        <end position="151"/>
    </location>
</feature>
<evidence type="ECO:0000256" key="6">
    <source>
        <dbReference type="ARBA" id="ARBA00022958"/>
    </source>
</evidence>
<keyword evidence="2 10" id="KW-0813">Transport</keyword>
<dbReference type="PANTHER" id="PTHR32024:SF3">
    <property type="entry name" value="TRK SYSTEM POTASSIUM UPTAKE PROTEIN"/>
    <property type="match status" value="1"/>
</dbReference>
<protein>
    <recommendedName>
        <fullName evidence="10">Trk system potassium uptake protein</fullName>
    </recommendedName>
</protein>
<feature type="transmembrane region" description="Helical" evidence="11">
    <location>
        <begin position="272"/>
        <end position="289"/>
    </location>
</feature>
<evidence type="ECO:0000313" key="12">
    <source>
        <dbReference type="EMBL" id="MCL6268676.1"/>
    </source>
</evidence>
<keyword evidence="9 10" id="KW-0472">Membrane</keyword>
<gene>
    <name evidence="12" type="ORF">M3P05_01745</name>
</gene>
<keyword evidence="10" id="KW-0997">Cell inner membrane</keyword>
<keyword evidence="6 10" id="KW-0630">Potassium</keyword>
<evidence type="ECO:0000256" key="2">
    <source>
        <dbReference type="ARBA" id="ARBA00022448"/>
    </source>
</evidence>
<reference evidence="12 13" key="1">
    <citation type="submission" date="2022-05" db="EMBL/GenBank/DDBJ databases">
        <authorList>
            <person name="Park J.-S."/>
        </authorList>
    </citation>
    <scope>NUCLEOTIDE SEQUENCE [LARGE SCALE GENOMIC DNA]</scope>
    <source>
        <strain evidence="12 13">2012CJ34-2</strain>
    </source>
</reference>
<keyword evidence="7 11" id="KW-1133">Transmembrane helix</keyword>
<dbReference type="InterPro" id="IPR003445">
    <property type="entry name" value="Cat_transpt"/>
</dbReference>
<dbReference type="InterPro" id="IPR004772">
    <property type="entry name" value="TrkH"/>
</dbReference>
<comment type="similarity">
    <text evidence="10">Belongs to the TrkH potassium transport family.</text>
</comment>
<dbReference type="Pfam" id="PF02386">
    <property type="entry name" value="TrkH"/>
    <property type="match status" value="1"/>
</dbReference>
<evidence type="ECO:0000256" key="5">
    <source>
        <dbReference type="ARBA" id="ARBA00022692"/>
    </source>
</evidence>
<feature type="transmembrane region" description="Helical" evidence="11">
    <location>
        <begin position="69"/>
        <end position="90"/>
    </location>
</feature>
<comment type="caution">
    <text evidence="12">The sequence shown here is derived from an EMBL/GenBank/DDBJ whole genome shotgun (WGS) entry which is preliminary data.</text>
</comment>
<keyword evidence="3 10" id="KW-1003">Cell membrane</keyword>
<feature type="transmembrane region" description="Helical" evidence="11">
    <location>
        <begin position="330"/>
        <end position="351"/>
    </location>
</feature>
<feature type="transmembrane region" description="Helical" evidence="11">
    <location>
        <begin position="39"/>
        <end position="57"/>
    </location>
</feature>
<sequence length="480" mass="52562">MNLKPVLFVIGLFLMVLGLLMVIPAMYDLTIGSSSAAAFFESAIWTFLAGGLAVLFTRSRNFRLDPRQIFILTSLCWVTLSAFGALPFIIVEGMSFTDAFFETMSGVTTTGSTVMTGLDRIDKGLLLWRSVLQWLGGIGFIVMAVAILPFLKVGGMRLFQSESSDWSDKCLPRSGSIAKRVVLVYLLLSTFCALGYKLGGMSMFEAINHSMTTLSTGGYSTSDASMGHFTNAWIYWNGTIFMLLGGLPFILFVKCMQGYTEDLIKDSQVKAFIGFMVAVWVIMAFWMTLHTERGFFESLTLAAFNSTSVVTTTGYALTDYSAWTGFTSTIFFFLMFVGGCSGSTAGGIKIFRFQIGFRLLQMQLKQASHPRAFLVHTYNGQEITSDILRSLVGFCFFYGLLIAIITILLSALGLDMMTSLSGSITAVSNVGPGFGDIIGPAGNFLALPDAAKWILSFGMLMGRLEIITVLVLFSPAFWRN</sequence>
<name>A0ABT0PCA4_9GAMM</name>
<comment type="subcellular location">
    <subcellularLocation>
        <location evidence="10">Cell inner membrane</location>
        <topology evidence="10">Multi-pass membrane protein</topology>
    </subcellularLocation>
    <subcellularLocation>
        <location evidence="1">Cell membrane</location>
        <topology evidence="1">Multi-pass membrane protein</topology>
    </subcellularLocation>
</comment>
<keyword evidence="4 10" id="KW-0633">Potassium transport</keyword>
<evidence type="ECO:0000256" key="10">
    <source>
        <dbReference type="PIRNR" id="PIRNR006247"/>
    </source>
</evidence>
<dbReference type="Proteomes" id="UP001203338">
    <property type="component" value="Unassembled WGS sequence"/>
</dbReference>
<organism evidence="12 13">
    <name type="scientific">Parendozoicomonas callyspongiae</name>
    <dbReference type="NCBI Taxonomy" id="2942213"/>
    <lineage>
        <taxon>Bacteria</taxon>
        <taxon>Pseudomonadati</taxon>
        <taxon>Pseudomonadota</taxon>
        <taxon>Gammaproteobacteria</taxon>
        <taxon>Oceanospirillales</taxon>
        <taxon>Endozoicomonadaceae</taxon>
        <taxon>Parendozoicomonas</taxon>
    </lineage>
</organism>
<dbReference type="RefSeq" id="WP_249697513.1">
    <property type="nucleotide sequence ID" value="NZ_JAMFLX010000002.1"/>
</dbReference>
<feature type="transmembrane region" description="Helical" evidence="11">
    <location>
        <begin position="453"/>
        <end position="478"/>
    </location>
</feature>
<dbReference type="EMBL" id="JAMFLX010000002">
    <property type="protein sequence ID" value="MCL6268676.1"/>
    <property type="molecule type" value="Genomic_DNA"/>
</dbReference>
<keyword evidence="5 11" id="KW-0812">Transmembrane</keyword>
<feature type="transmembrane region" description="Helical" evidence="11">
    <location>
        <begin position="391"/>
        <end position="414"/>
    </location>
</feature>
<dbReference type="PIRSF" id="PIRSF006247">
    <property type="entry name" value="TrkH"/>
    <property type="match status" value="1"/>
</dbReference>
<proteinExistence type="inferred from homology"/>
<keyword evidence="8 10" id="KW-0406">Ion transport</keyword>
<evidence type="ECO:0000256" key="4">
    <source>
        <dbReference type="ARBA" id="ARBA00022538"/>
    </source>
</evidence>
<evidence type="ECO:0000256" key="3">
    <source>
        <dbReference type="ARBA" id="ARBA00022475"/>
    </source>
</evidence>
<evidence type="ECO:0000313" key="13">
    <source>
        <dbReference type="Proteomes" id="UP001203338"/>
    </source>
</evidence>
<dbReference type="NCBIfam" id="TIGR00933">
    <property type="entry name" value="2a38"/>
    <property type="match status" value="1"/>
</dbReference>
<accession>A0ABT0PCA4</accession>
<evidence type="ECO:0000256" key="11">
    <source>
        <dbReference type="SAM" id="Phobius"/>
    </source>
</evidence>
<evidence type="ECO:0000256" key="1">
    <source>
        <dbReference type="ARBA" id="ARBA00004651"/>
    </source>
</evidence>
<evidence type="ECO:0000256" key="8">
    <source>
        <dbReference type="ARBA" id="ARBA00023065"/>
    </source>
</evidence>
<feature type="transmembrane region" description="Helical" evidence="11">
    <location>
        <begin position="233"/>
        <end position="252"/>
    </location>
</feature>
<evidence type="ECO:0000256" key="9">
    <source>
        <dbReference type="ARBA" id="ARBA00023136"/>
    </source>
</evidence>
<feature type="transmembrane region" description="Helical" evidence="11">
    <location>
        <begin position="7"/>
        <end position="27"/>
    </location>
</feature>
<keyword evidence="13" id="KW-1185">Reference proteome</keyword>
<dbReference type="PANTHER" id="PTHR32024">
    <property type="entry name" value="TRK SYSTEM POTASSIUM UPTAKE PROTEIN TRKG-RELATED"/>
    <property type="match status" value="1"/>
</dbReference>